<dbReference type="Proteomes" id="UP000018208">
    <property type="component" value="Unassembled WGS sequence"/>
</dbReference>
<dbReference type="OrthoDB" id="10255414at2759"/>
<protein>
    <submittedName>
        <fullName evidence="2">Eukaryotic translation initiation factor 2 beta subunit</fullName>
    </submittedName>
</protein>
<dbReference type="EMBL" id="KI545975">
    <property type="protein sequence ID" value="EST48872.1"/>
    <property type="molecule type" value="Genomic_DNA"/>
</dbReference>
<dbReference type="GO" id="GO:0003743">
    <property type="term" value="F:translation initiation factor activity"/>
    <property type="evidence" value="ECO:0007669"/>
    <property type="project" value="UniProtKB-KW"/>
</dbReference>
<dbReference type="InterPro" id="IPR045196">
    <property type="entry name" value="IF2/IF5"/>
</dbReference>
<dbReference type="SUPFAM" id="SSF100966">
    <property type="entry name" value="Translation initiation factor 2 beta, aIF2beta, N-terminal domain"/>
    <property type="match status" value="1"/>
</dbReference>
<name>V6LW66_9EUKA</name>
<dbReference type="EMBL" id="AUWU02000008">
    <property type="protein sequence ID" value="KAH0569836.1"/>
    <property type="molecule type" value="Genomic_DNA"/>
</dbReference>
<dbReference type="GO" id="GO:0031369">
    <property type="term" value="F:translation initiation factor binding"/>
    <property type="evidence" value="ECO:0007669"/>
    <property type="project" value="TreeGrafter"/>
</dbReference>
<dbReference type="Pfam" id="PF01873">
    <property type="entry name" value="eIF-5_eIF-2B"/>
    <property type="match status" value="1"/>
</dbReference>
<dbReference type="GO" id="GO:0005850">
    <property type="term" value="C:eukaryotic translation initiation factor 2 complex"/>
    <property type="evidence" value="ECO:0007669"/>
    <property type="project" value="TreeGrafter"/>
</dbReference>
<proteinExistence type="predicted"/>
<sequence>MFDSTIKKQTTVKKVVKKIAKKQSAPNIYDKTQIGKLIILTPKEDSTAILQSLQERAIARRTAAPTPAASDFSSLPKHLNAPAEEVALLWPLKAAIQSQGTDQQAETSYKALLAALRAALNTGHVHQAEITPETQKIGSLRTKITNFQAICDSLNRAKEVVSKFISHQFECDCAVNDTDGALLIKKRLPNDQIVGIIRRFKSEFVQCVSCGSLNTIISKNEGLRDQLLSCEECQAQRHIK</sequence>
<feature type="domain" description="Translation initiation factor IF2/IF5" evidence="1">
    <location>
        <begin position="131"/>
        <end position="236"/>
    </location>
</feature>
<dbReference type="AlphaFoldDB" id="V6LW66"/>
<dbReference type="InterPro" id="IPR002735">
    <property type="entry name" value="Transl_init_fac_IF2/IF5_dom"/>
</dbReference>
<evidence type="ECO:0000259" key="1">
    <source>
        <dbReference type="SMART" id="SM00653"/>
    </source>
</evidence>
<reference evidence="2 3" key="1">
    <citation type="journal article" date="2014" name="PLoS Genet.">
        <title>The Genome of Spironucleus salmonicida Highlights a Fish Pathogen Adapted to Fluctuating Environments.</title>
        <authorList>
            <person name="Xu F."/>
            <person name="Jerlstrom-Hultqvist J."/>
            <person name="Einarsson E."/>
            <person name="Astvaldsson A."/>
            <person name="Svard S.G."/>
            <person name="Andersson J.O."/>
        </authorList>
    </citation>
    <scope>NUCLEOTIDE SEQUENCE</scope>
    <source>
        <strain evidence="3">ATCC 50377</strain>
    </source>
</reference>
<dbReference type="GO" id="GO:0003729">
    <property type="term" value="F:mRNA binding"/>
    <property type="evidence" value="ECO:0007669"/>
    <property type="project" value="TreeGrafter"/>
</dbReference>
<keyword evidence="2" id="KW-0396">Initiation factor</keyword>
<dbReference type="VEuPathDB" id="GiardiaDB:SS50377_27808"/>
<keyword evidence="2" id="KW-0648">Protein biosynthesis</keyword>
<reference evidence="3" key="2">
    <citation type="submission" date="2020-12" db="EMBL/GenBank/DDBJ databases">
        <title>New Spironucleus salmonicida genome in near-complete chromosomes.</title>
        <authorList>
            <person name="Xu F."/>
            <person name="Kurt Z."/>
            <person name="Jimenez-Gonzalez A."/>
            <person name="Astvaldsson A."/>
            <person name="Andersson J.O."/>
            <person name="Svard S.G."/>
        </authorList>
    </citation>
    <scope>NUCLEOTIDE SEQUENCE</scope>
    <source>
        <strain evidence="3">ATCC 50377</strain>
    </source>
</reference>
<evidence type="ECO:0000313" key="3">
    <source>
        <dbReference type="EMBL" id="KAH0569836.1"/>
    </source>
</evidence>
<dbReference type="InterPro" id="IPR016189">
    <property type="entry name" value="Transl_init_fac_IF2/IF5_N"/>
</dbReference>
<evidence type="ECO:0000313" key="2">
    <source>
        <dbReference type="EMBL" id="EST48872.1"/>
    </source>
</evidence>
<evidence type="ECO:0000313" key="4">
    <source>
        <dbReference type="Proteomes" id="UP000018208"/>
    </source>
</evidence>
<keyword evidence="4" id="KW-1185">Reference proteome</keyword>
<dbReference type="Gene3D" id="3.30.30.170">
    <property type="match status" value="1"/>
</dbReference>
<gene>
    <name evidence="2" type="ORF">SS50377_10975</name>
    <name evidence="3" type="ORF">SS50377_27808</name>
</gene>
<dbReference type="PANTHER" id="PTHR23001:SF3">
    <property type="entry name" value="EUKARYOTIC TRANSLATION INITIATION FACTOR 2 SUBUNIT 2"/>
    <property type="match status" value="1"/>
</dbReference>
<organism evidence="2">
    <name type="scientific">Spironucleus salmonicida</name>
    <dbReference type="NCBI Taxonomy" id="348837"/>
    <lineage>
        <taxon>Eukaryota</taxon>
        <taxon>Metamonada</taxon>
        <taxon>Diplomonadida</taxon>
        <taxon>Hexamitidae</taxon>
        <taxon>Hexamitinae</taxon>
        <taxon>Spironucleus</taxon>
    </lineage>
</organism>
<dbReference type="PANTHER" id="PTHR23001">
    <property type="entry name" value="EUKARYOTIC TRANSLATION INITIATION FACTOR"/>
    <property type="match status" value="1"/>
</dbReference>
<dbReference type="GO" id="GO:0001731">
    <property type="term" value="P:formation of translation preinitiation complex"/>
    <property type="evidence" value="ECO:0007669"/>
    <property type="project" value="TreeGrafter"/>
</dbReference>
<accession>V6LW66</accession>
<dbReference type="SMART" id="SM00653">
    <property type="entry name" value="eIF2B_5"/>
    <property type="match status" value="1"/>
</dbReference>